<dbReference type="PANTHER" id="PTHR11138:SF5">
    <property type="entry name" value="METHIONYL-TRNA FORMYLTRANSFERASE, MITOCHONDRIAL"/>
    <property type="match status" value="1"/>
</dbReference>
<dbReference type="RefSeq" id="WP_107932929.1">
    <property type="nucleotide sequence ID" value="NZ_PYWJ01000004.1"/>
</dbReference>
<dbReference type="InterPro" id="IPR036477">
    <property type="entry name" value="Formyl_transf_N_sf"/>
</dbReference>
<dbReference type="SUPFAM" id="SSF53328">
    <property type="entry name" value="Formyltransferase"/>
    <property type="match status" value="1"/>
</dbReference>
<dbReference type="OrthoDB" id="9802815at2"/>
<protein>
    <submittedName>
        <fullName evidence="2">Methionyl-tRNA formyltransferase</fullName>
    </submittedName>
</protein>
<reference evidence="2 3" key="1">
    <citation type="submission" date="2018-06" db="EMBL/GenBank/DDBJ databases">
        <title>Genomic Encyclopedia of Archaeal and Bacterial Type Strains, Phase II (KMG-II): from individual species to whole genera.</title>
        <authorList>
            <person name="Goeker M."/>
        </authorList>
    </citation>
    <scope>NUCLEOTIDE SEQUENCE [LARGE SCALE GENOMIC DNA]</scope>
    <source>
        <strain evidence="2 3">KACC 16626</strain>
    </source>
</reference>
<dbReference type="Gene3D" id="3.40.50.12230">
    <property type="match status" value="1"/>
</dbReference>
<dbReference type="GO" id="GO:0004479">
    <property type="term" value="F:methionyl-tRNA formyltransferase activity"/>
    <property type="evidence" value="ECO:0007669"/>
    <property type="project" value="TreeGrafter"/>
</dbReference>
<dbReference type="Proteomes" id="UP000247416">
    <property type="component" value="Unassembled WGS sequence"/>
</dbReference>
<proteinExistence type="predicted"/>
<comment type="caution">
    <text evidence="2">The sequence shown here is derived from an EMBL/GenBank/DDBJ whole genome shotgun (WGS) entry which is preliminary data.</text>
</comment>
<keyword evidence="3" id="KW-1185">Reference proteome</keyword>
<feature type="domain" description="Formyl transferase N-terminal" evidence="1">
    <location>
        <begin position="26"/>
        <end position="165"/>
    </location>
</feature>
<keyword evidence="2" id="KW-0808">Transferase</keyword>
<gene>
    <name evidence="2" type="ORF">BJ095_11220</name>
</gene>
<evidence type="ECO:0000313" key="3">
    <source>
        <dbReference type="Proteomes" id="UP000247416"/>
    </source>
</evidence>
<organism evidence="2 3">
    <name type="scientific">Ureibacillus chungkukjangi</name>
    <dbReference type="NCBI Taxonomy" id="1202712"/>
    <lineage>
        <taxon>Bacteria</taxon>
        <taxon>Bacillati</taxon>
        <taxon>Bacillota</taxon>
        <taxon>Bacilli</taxon>
        <taxon>Bacillales</taxon>
        <taxon>Caryophanaceae</taxon>
        <taxon>Ureibacillus</taxon>
    </lineage>
</organism>
<dbReference type="PANTHER" id="PTHR11138">
    <property type="entry name" value="METHIONYL-TRNA FORMYLTRANSFERASE"/>
    <property type="match status" value="1"/>
</dbReference>
<evidence type="ECO:0000259" key="1">
    <source>
        <dbReference type="Pfam" id="PF00551"/>
    </source>
</evidence>
<name>A0A318U291_9BACL</name>
<dbReference type="EMBL" id="QJTJ01000012">
    <property type="protein sequence ID" value="PYF06059.1"/>
    <property type="molecule type" value="Genomic_DNA"/>
</dbReference>
<dbReference type="AlphaFoldDB" id="A0A318U291"/>
<evidence type="ECO:0000313" key="2">
    <source>
        <dbReference type="EMBL" id="PYF06059.1"/>
    </source>
</evidence>
<dbReference type="InterPro" id="IPR002376">
    <property type="entry name" value="Formyl_transf_N"/>
</dbReference>
<dbReference type="Pfam" id="PF00551">
    <property type="entry name" value="Formyl_trans_N"/>
    <property type="match status" value="1"/>
</dbReference>
<sequence length="303" mass="35265">MKQSNLKVVFITMEVTQVLHSLLESAKVVGLVESKRKNPSKQTNQLRDFCSERNLPYYFMNDGCSVNFENWLKELEPDLIVIFGMSELLKKNIIDIPKKGCINLHPSLLPKYRGGYPIFWMYYHFDLNPGVTVHYIDEGEDTGNIIYQESINLPIGATEEEFFDNLINKIGIELLLRAIEDIEKDCAPSIQQQVDGSTKRARQIRPEQYKEIIDWETWDIVRIWHLLRGTQNWLNVFDLSEIQGDIKKWRILNYSCEDSPFELGKVFKEDSQYFVSCGQGKIYMELTMEQSEEVKKGFAKVVG</sequence>
<accession>A0A318U291</accession>